<accession>A0A223N3F7</accession>
<dbReference type="EMBL" id="CP022742">
    <property type="protein sequence ID" value="ASU24206.1"/>
    <property type="molecule type" value="Genomic_DNA"/>
</dbReference>
<dbReference type="AlphaFoldDB" id="A0A223N3F7"/>
<dbReference type="InterPro" id="IPR014966">
    <property type="entry name" value="FRG-dom"/>
</dbReference>
<evidence type="ECO:0000259" key="1">
    <source>
        <dbReference type="SMART" id="SM00901"/>
    </source>
</evidence>
<proteinExistence type="predicted"/>
<dbReference type="Pfam" id="PF08867">
    <property type="entry name" value="FRG"/>
    <property type="match status" value="1"/>
</dbReference>
<dbReference type="KEGG" id="vqi:CCZ37_17210"/>
<dbReference type="Proteomes" id="UP000215148">
    <property type="component" value="Chromosome 2"/>
</dbReference>
<evidence type="ECO:0000313" key="2">
    <source>
        <dbReference type="EMBL" id="ASU24206.1"/>
    </source>
</evidence>
<keyword evidence="3" id="KW-1185">Reference proteome</keyword>
<protein>
    <recommendedName>
        <fullName evidence="1">FRG domain-containing protein</fullName>
    </recommendedName>
</protein>
<name>A0A223N3F7_9VIBR</name>
<feature type="domain" description="FRG" evidence="1">
    <location>
        <begin position="40"/>
        <end position="143"/>
    </location>
</feature>
<evidence type="ECO:0000313" key="3">
    <source>
        <dbReference type="Proteomes" id="UP000215148"/>
    </source>
</evidence>
<dbReference type="SMART" id="SM00901">
    <property type="entry name" value="FRG"/>
    <property type="match status" value="1"/>
</dbReference>
<reference evidence="2 3" key="1">
    <citation type="submission" date="2017-08" db="EMBL/GenBank/DDBJ databases">
        <title>The Vibrio qinghaiensis sp.-Q67 is a luminous bacteria isolated firstly from Qinghai lake, Qinghai province, China, which has been proved to be very sensitive to detect environmental and food pollutants. Therefore, complete genome analysis of V. qinghaiensis sp.-Q67 highlights the potential application of this strain on detection of hazards in the contaminated environments.</title>
        <authorList>
            <person name="Gong L."/>
        </authorList>
    </citation>
    <scope>NUCLEOTIDE SEQUENCE [LARGE SCALE GENOMIC DNA]</scope>
    <source>
        <strain evidence="2 3">Q67</strain>
    </source>
</reference>
<gene>
    <name evidence="2" type="ORF">CCZ37_17210</name>
</gene>
<organism evidence="2 3">
    <name type="scientific">Vibrio qinghaiensis</name>
    <dbReference type="NCBI Taxonomy" id="2025808"/>
    <lineage>
        <taxon>Bacteria</taxon>
        <taxon>Pseudomonadati</taxon>
        <taxon>Pseudomonadota</taxon>
        <taxon>Gammaproteobacteria</taxon>
        <taxon>Vibrionales</taxon>
        <taxon>Vibrionaceae</taxon>
        <taxon>Vibrio</taxon>
    </lineage>
</organism>
<sequence>MNGVIMSNLHERSSVRNGIFEIELNSWMEFVEFCDFYWSQDFGLYFRGQRDSSWGLNTTLDRFSQTLDRRCGGTYKTLLGSFTKSLRGRSNVEKVIDRNEDEIWAIGQHNGLATPLLDWTTASYIALFFAFEEDTPSSTGKRTIWAVHKYIAEEMEVFNKNKTAEDEFKFVDLITDHNPRLLSQSGVFTKQPIAFNFESWIEKRWKGITDRPVMFKVHLPDSERVRILTNLRQMNVHHASIYPDVIGATKYAQHELSLLNEKVKKMDNLSLNAHVHYSK</sequence>